<dbReference type="InterPro" id="IPR038765">
    <property type="entry name" value="Papain-like_cys_pep_sf"/>
</dbReference>
<name>A0ABP9H9G1_9FLAO</name>
<accession>A0ABP9H9G1</accession>
<evidence type="ECO:0000313" key="3">
    <source>
        <dbReference type="EMBL" id="GAA4964804.1"/>
    </source>
</evidence>
<proteinExistence type="predicted"/>
<dbReference type="Gene3D" id="2.60.40.3140">
    <property type="match status" value="1"/>
</dbReference>
<dbReference type="Gene3D" id="2.60.120.1130">
    <property type="match status" value="1"/>
</dbReference>
<evidence type="ECO:0000259" key="1">
    <source>
        <dbReference type="Pfam" id="PF01841"/>
    </source>
</evidence>
<sequence length="652" mass="75349">MRNLVVVLTLCFCVKTYTQNYDFGKVSKEELEEEYNPSDSSASATYLFKYRNTHFEYYGEDGFQLITEIHERIKIYNQEGFNHATKMIGLYKSGSDEEEVNNIKAYTYNLIDGKIEDTKLDRKAIFKTESSKYRDEKKFTMPNINEGCVIEYKYRVQSPFYSNVDDFVFQNDIPTKKLIAKFEAPEYFKFKVSMRGSLSITPKKEHRRGSLRIGSSDIDFSTEYHEYNLSDIPALREEPYVNNINNYRSKLSYELSYTQFPQSTIKYYSTTWKDVVDRIYKSSSFGDELKKTSYFQKDISALIGSVTDPAKKVELIFNYVKSQVKWNGYYGFYADDVRKAYKDHVGSSGDINLMLTAMLRYAGLKANPVLVSTRTHGVPLFPTREGYNYVVTWVKLPDDTVALLDATNKYNVPNVLPFRALNWQGRIIAENGGSGLVDLYPKTKSKNSMTIMAKIDEEGSIEGSYRSIKTNHRALSFRNSYNVANKDDYLEKLENRYYGVEISDYEVKNDTDLSKPIQESYKFFKESQVDIIGDKMYFSPLFYLKTSDNPFKLEKREFPVDFGYPSVTSYRVLINIPEGYKVESVPESASIALPDNLGSFKYKVVGKGNAIQLLVSSQINQSIVSPTYYEVLKEYFNTFIQKEAEQIVLTRI</sequence>
<evidence type="ECO:0000259" key="2">
    <source>
        <dbReference type="Pfam" id="PF12969"/>
    </source>
</evidence>
<keyword evidence="4" id="KW-1185">Reference proteome</keyword>
<reference evidence="4" key="1">
    <citation type="journal article" date="2019" name="Int. J. Syst. Evol. Microbiol.">
        <title>The Global Catalogue of Microorganisms (GCM) 10K type strain sequencing project: providing services to taxonomists for standard genome sequencing and annotation.</title>
        <authorList>
            <consortium name="The Broad Institute Genomics Platform"/>
            <consortium name="The Broad Institute Genome Sequencing Center for Infectious Disease"/>
            <person name="Wu L."/>
            <person name="Ma J."/>
        </authorList>
    </citation>
    <scope>NUCLEOTIDE SEQUENCE [LARGE SCALE GENOMIC DNA]</scope>
    <source>
        <strain evidence="4">JCM 18287</strain>
    </source>
</reference>
<gene>
    <name evidence="3" type="ORF">GCM10023315_12080</name>
</gene>
<evidence type="ECO:0008006" key="5">
    <source>
        <dbReference type="Google" id="ProtNLM"/>
    </source>
</evidence>
<dbReference type="SUPFAM" id="SSF54001">
    <property type="entry name" value="Cysteine proteinases"/>
    <property type="match status" value="1"/>
</dbReference>
<dbReference type="RefSeq" id="WP_345165772.1">
    <property type="nucleotide sequence ID" value="NZ_BAABJK010000004.1"/>
</dbReference>
<evidence type="ECO:0000313" key="4">
    <source>
        <dbReference type="Proteomes" id="UP001501692"/>
    </source>
</evidence>
<dbReference type="InterPro" id="IPR024618">
    <property type="entry name" value="DUF3857"/>
</dbReference>
<feature type="domain" description="DUF3857" evidence="2">
    <location>
        <begin position="68"/>
        <end position="210"/>
    </location>
</feature>
<dbReference type="Proteomes" id="UP001501692">
    <property type="component" value="Unassembled WGS sequence"/>
</dbReference>
<dbReference type="Gene3D" id="3.10.620.30">
    <property type="match status" value="1"/>
</dbReference>
<organism evidence="3 4">
    <name type="scientific">Algibacter aquimarinus</name>
    <dbReference type="NCBI Taxonomy" id="1136748"/>
    <lineage>
        <taxon>Bacteria</taxon>
        <taxon>Pseudomonadati</taxon>
        <taxon>Bacteroidota</taxon>
        <taxon>Flavobacteriia</taxon>
        <taxon>Flavobacteriales</taxon>
        <taxon>Flavobacteriaceae</taxon>
        <taxon>Algibacter</taxon>
    </lineage>
</organism>
<dbReference type="EMBL" id="BAABJK010000004">
    <property type="protein sequence ID" value="GAA4964804.1"/>
    <property type="molecule type" value="Genomic_DNA"/>
</dbReference>
<dbReference type="Pfam" id="PF01841">
    <property type="entry name" value="Transglut_core"/>
    <property type="match status" value="1"/>
</dbReference>
<dbReference type="Pfam" id="PF12969">
    <property type="entry name" value="DUF3857"/>
    <property type="match status" value="1"/>
</dbReference>
<protein>
    <recommendedName>
        <fullName evidence="5">DUF3857 domain-containing protein</fullName>
    </recommendedName>
</protein>
<comment type="caution">
    <text evidence="3">The sequence shown here is derived from an EMBL/GenBank/DDBJ whole genome shotgun (WGS) entry which is preliminary data.</text>
</comment>
<dbReference type="InterPro" id="IPR002931">
    <property type="entry name" value="Transglutaminase-like"/>
</dbReference>
<feature type="domain" description="Transglutaminase-like" evidence="1">
    <location>
        <begin position="303"/>
        <end position="398"/>
    </location>
</feature>